<dbReference type="Proteomes" id="UP000756346">
    <property type="component" value="Unassembled WGS sequence"/>
</dbReference>
<comment type="caution">
    <text evidence="1">The sequence shown here is derived from an EMBL/GenBank/DDBJ whole genome shotgun (WGS) entry which is preliminary data.</text>
</comment>
<gene>
    <name evidence="1" type="ORF">B0I36DRAFT_354381</name>
</gene>
<evidence type="ECO:0000313" key="1">
    <source>
        <dbReference type="EMBL" id="KAH7018063.1"/>
    </source>
</evidence>
<dbReference type="OrthoDB" id="5120991at2759"/>
<proteinExistence type="predicted"/>
<protein>
    <submittedName>
        <fullName evidence="1">Uncharacterized protein</fullName>
    </submittedName>
</protein>
<dbReference type="AlphaFoldDB" id="A0A9P9BJE4"/>
<keyword evidence="2" id="KW-1185">Reference proteome</keyword>
<reference evidence="1" key="1">
    <citation type="journal article" date="2021" name="Nat. Commun.">
        <title>Genetic determinants of endophytism in the Arabidopsis root mycobiome.</title>
        <authorList>
            <person name="Mesny F."/>
            <person name="Miyauchi S."/>
            <person name="Thiergart T."/>
            <person name="Pickel B."/>
            <person name="Atanasova L."/>
            <person name="Karlsson M."/>
            <person name="Huettel B."/>
            <person name="Barry K.W."/>
            <person name="Haridas S."/>
            <person name="Chen C."/>
            <person name="Bauer D."/>
            <person name="Andreopoulos W."/>
            <person name="Pangilinan J."/>
            <person name="LaButti K."/>
            <person name="Riley R."/>
            <person name="Lipzen A."/>
            <person name="Clum A."/>
            <person name="Drula E."/>
            <person name="Henrissat B."/>
            <person name="Kohler A."/>
            <person name="Grigoriev I.V."/>
            <person name="Martin F.M."/>
            <person name="Hacquard S."/>
        </authorList>
    </citation>
    <scope>NUCLEOTIDE SEQUENCE</scope>
    <source>
        <strain evidence="1">MPI-CAGE-CH-0230</strain>
    </source>
</reference>
<dbReference type="GeneID" id="70186853"/>
<dbReference type="RefSeq" id="XP_046006330.1">
    <property type="nucleotide sequence ID" value="XM_046157307.1"/>
</dbReference>
<dbReference type="EMBL" id="JAGTJQ010000011">
    <property type="protein sequence ID" value="KAH7018063.1"/>
    <property type="molecule type" value="Genomic_DNA"/>
</dbReference>
<evidence type="ECO:0000313" key="2">
    <source>
        <dbReference type="Proteomes" id="UP000756346"/>
    </source>
</evidence>
<name>A0A9P9BJE4_9PEZI</name>
<organism evidence="1 2">
    <name type="scientific">Microdochium trichocladiopsis</name>
    <dbReference type="NCBI Taxonomy" id="1682393"/>
    <lineage>
        <taxon>Eukaryota</taxon>
        <taxon>Fungi</taxon>
        <taxon>Dikarya</taxon>
        <taxon>Ascomycota</taxon>
        <taxon>Pezizomycotina</taxon>
        <taxon>Sordariomycetes</taxon>
        <taxon>Xylariomycetidae</taxon>
        <taxon>Xylariales</taxon>
        <taxon>Microdochiaceae</taxon>
        <taxon>Microdochium</taxon>
    </lineage>
</organism>
<sequence length="433" mass="48704">MKPRPPPESPETKYFSDVLLTLSKSAYQAEQSARWSEAYDLHKKATEDYAAFLKKPVKQVPWQYGKSYLQYSQYRKRLHLERMAYIQPWAKGGHPVPERVIMHPSNTLTVRGFSESGDMVELLRSVTKNEALVLTHQQVTDPNATGLSNYSDTLPRNLPPNQYEIDYHTEHRAYLEMELCVATVTDKETSQTLLILETWVAPRGSRPQVREAFVYRAADYPIPVFHHVYNHDHCTRSVSSGPWLWMSSVFPTLIYGLPEPDWRPEADSDTIAAFRRASSIITEVPDREGYPGPVRFSFGGRQFVRKPPAGDEKYASSWSDQVLREFTTTEPVAGSKTGKRKDDASDVKLAWLESRGKWAAARGRFTVKVAAGIDPLFKEYVLAATLMKLVSTARGTEVGGSRLEGDPKIMQEILAKGGASLAISMVLGILFAS</sequence>
<accession>A0A9P9BJE4</accession>